<keyword evidence="7 9" id="KW-0496">Mitochondrion</keyword>
<feature type="region of interest" description="Disordered" evidence="11">
    <location>
        <begin position="1089"/>
        <end position="1142"/>
    </location>
</feature>
<evidence type="ECO:0000256" key="9">
    <source>
        <dbReference type="RuleBase" id="RU363000"/>
    </source>
</evidence>
<feature type="compositionally biased region" description="Polar residues" evidence="11">
    <location>
        <begin position="1090"/>
        <end position="1110"/>
    </location>
</feature>
<dbReference type="Pfam" id="PF09731">
    <property type="entry name" value="Mitofilin"/>
    <property type="match status" value="1"/>
</dbReference>
<evidence type="ECO:0000256" key="6">
    <source>
        <dbReference type="ARBA" id="ARBA00022989"/>
    </source>
</evidence>
<dbReference type="PANTHER" id="PTHR15415:SF7">
    <property type="entry name" value="MICOS COMPLEX SUBUNIT MIC60"/>
    <property type="match status" value="1"/>
</dbReference>
<comment type="subcellular location">
    <subcellularLocation>
        <location evidence="9">Mitochondrion inner membrane</location>
        <topology evidence="9">Single-pass membrane protein</topology>
    </subcellularLocation>
</comment>
<dbReference type="GO" id="GO:0042407">
    <property type="term" value="P:cristae formation"/>
    <property type="evidence" value="ECO:0007669"/>
    <property type="project" value="TreeGrafter"/>
</dbReference>
<comment type="function">
    <text evidence="9">Component of the MICOS complex, a large protein complex of the mitochondrial inner membrane that plays crucial roles in the maintenance of crista junctions, inner membrane architecture, and formation of contact sites to the outer membrane.</text>
</comment>
<feature type="region of interest" description="Disordered" evidence="11">
    <location>
        <begin position="605"/>
        <end position="630"/>
    </location>
</feature>
<dbReference type="PANTHER" id="PTHR15415">
    <property type="entry name" value="MITOFILIN"/>
    <property type="match status" value="1"/>
</dbReference>
<proteinExistence type="inferred from homology"/>
<dbReference type="InterPro" id="IPR038294">
    <property type="entry name" value="SLBP_RNA_bind_sf"/>
</dbReference>
<feature type="compositionally biased region" description="Basic and acidic residues" evidence="11">
    <location>
        <begin position="543"/>
        <end position="557"/>
    </location>
</feature>
<dbReference type="GO" id="GO:0005634">
    <property type="term" value="C:nucleus"/>
    <property type="evidence" value="ECO:0007669"/>
    <property type="project" value="UniProtKB-ARBA"/>
</dbReference>
<protein>
    <recommendedName>
        <fullName evidence="9">MICOS complex subunit MIC60</fullName>
    </recommendedName>
    <alternativeName>
        <fullName evidence="9">Mitofilin</fullName>
    </alternativeName>
</protein>
<dbReference type="InterPro" id="IPR019133">
    <property type="entry name" value="MIC60"/>
</dbReference>
<evidence type="ECO:0000259" key="12">
    <source>
        <dbReference type="Pfam" id="PF15247"/>
    </source>
</evidence>
<evidence type="ECO:0000256" key="10">
    <source>
        <dbReference type="SAM" id="Coils"/>
    </source>
</evidence>
<evidence type="ECO:0000256" key="7">
    <source>
        <dbReference type="ARBA" id="ARBA00023128"/>
    </source>
</evidence>
<dbReference type="GO" id="GO:0003729">
    <property type="term" value="F:mRNA binding"/>
    <property type="evidence" value="ECO:0007669"/>
    <property type="project" value="UniProtKB-ARBA"/>
</dbReference>
<evidence type="ECO:0000256" key="5">
    <source>
        <dbReference type="ARBA" id="ARBA00022884"/>
    </source>
</evidence>
<evidence type="ECO:0000256" key="2">
    <source>
        <dbReference type="ARBA" id="ARBA00010877"/>
    </source>
</evidence>
<feature type="region of interest" description="Disordered" evidence="11">
    <location>
        <begin position="202"/>
        <end position="319"/>
    </location>
</feature>
<keyword evidence="6" id="KW-1133">Transmembrane helix</keyword>
<dbReference type="InterPro" id="IPR029344">
    <property type="entry name" value="SLBP_RNA_bind"/>
</dbReference>
<feature type="region of interest" description="Disordered" evidence="11">
    <location>
        <begin position="531"/>
        <end position="571"/>
    </location>
</feature>
<evidence type="ECO:0000256" key="8">
    <source>
        <dbReference type="ARBA" id="ARBA00023136"/>
    </source>
</evidence>
<dbReference type="AlphaFoldDB" id="A0A6A4T005"/>
<feature type="compositionally biased region" description="Basic and acidic residues" evidence="11">
    <location>
        <begin position="605"/>
        <end position="619"/>
    </location>
</feature>
<dbReference type="EMBL" id="VEVO01000007">
    <property type="protein sequence ID" value="KAF0039307.1"/>
    <property type="molecule type" value="Genomic_DNA"/>
</dbReference>
<comment type="caution">
    <text evidence="13">The sequence shown here is derived from an EMBL/GenBank/DDBJ whole genome shotgun (WGS) entry which is preliminary data.</text>
</comment>
<sequence>MKSFECLVLSNLKDITDPLLNPLQFAYRANRSVDYAVNMALHFILQHLDPAGTYARILFVDFNSAFNTIILAFFLTSSPSCTCPTPPAKGSSTSSLTGASREAREARLQLSDSQHWLPSRLLAFSTSFLPVYQQVHLRSSVRQLLKFADDTTLRTHINNMTFEKVNCSVLILLRIQARGTRGHDVTITAAVVRSLVERSTGPSRWSHCRKRGIDGNLRTNREAEGSDRENSRHTESSYRHSDNRHASFTTPESAGPVPRCGRRADWGSQVEDDEMRRDVQRDMQRYRRRILGAEVTQRERKTSSGSSGSCDSREGENMETDDAVLLRRQKQINYGKNTLAYDRYIKEIPKHVRQPGVHPKTPNKFRKYSRRSWDQQIKLWKVKLHAWDPPKLDCQDKVLNNIEELGLDDVMDIELDFPTLTDPQDAPAPPTTLCLSLEKNCGRTPLTNLQHFRHYTAGETSGTAKVVAAGLVTVGGGIGGTILYAKWDNKFRAAIENNVPYSNWLLGLALGPTSQDGGLPVKKQMEMAQIPSLMEKQVKSSKAKSEKRVKEAAESPAKETSSAPTQPAQKASAEVTHIISAISEVPTVPAPCDTEAAAVKEECHDHQGSPETVEVHPDTESPAASEPMRERPVEEVAARLAQQDQDEQDIVSSVSASLEDSLASSAQATLQAIGAQEAALQAITQHTLKLKEAMEAEVPPQEKSAQWKDLEATLADRTSAMNDAGTALLKANEALDSLKSVIGKSKGLTVTAVRPLVLSAEENLHKMVVDLDKVVTKSEAKIVSQYSELVNEAKQQFQREVSSLTPEIQANWKGLAGKLSADDLNALIAHAHRRIDQLNRELAGQRVREQIHIDAALEQQKLEDQKALEKAVNTTLQHVKEDARLEQERKAEMRTQLRRQAAAHTDHVQDVLKVQEHELRAEAEQVLSSKMLEQETRYRQLSQEQLDNFTLDMNTAYARLKGVEEAIDSHVVAEDEARKAHQLWLSVEALSYALKTPEAELPTMPLEGAAQVVRDSCHNNEFALALASALPEESLHRGVYSESALRTRFNSLRSLARRVALIDESHNSLYQYFLSYLQAALLFEAKQEVPPTQLSDETDRSTGYYSSKPGNSDHRDLIQASSPGSETAGKRERERERLPPKT</sequence>
<dbReference type="Pfam" id="PF15247">
    <property type="entry name" value="SLBP_RNA_bind"/>
    <property type="match status" value="1"/>
</dbReference>
<feature type="coiled-coil region" evidence="10">
    <location>
        <begin position="821"/>
        <end position="848"/>
    </location>
</feature>
<evidence type="ECO:0000256" key="3">
    <source>
        <dbReference type="ARBA" id="ARBA00022692"/>
    </source>
</evidence>
<evidence type="ECO:0000313" key="13">
    <source>
        <dbReference type="EMBL" id="KAF0039307.1"/>
    </source>
</evidence>
<feature type="domain" description="Histone RNA hairpin-binding protein RNA-binding" evidence="12">
    <location>
        <begin position="320"/>
        <end position="389"/>
    </location>
</feature>
<keyword evidence="8" id="KW-0472">Membrane</keyword>
<reference evidence="13 14" key="1">
    <citation type="submission" date="2019-06" db="EMBL/GenBank/DDBJ databases">
        <title>Draft genomes of female and male turbot (Scophthalmus maximus).</title>
        <authorList>
            <person name="Xu H."/>
            <person name="Xu X.-W."/>
            <person name="Shao C."/>
            <person name="Chen S."/>
        </authorList>
    </citation>
    <scope>NUCLEOTIDE SEQUENCE [LARGE SCALE GENOMIC DNA]</scope>
    <source>
        <strain evidence="13">Ysfricsl-2016a</strain>
        <tissue evidence="13">Blood</tissue>
    </source>
</reference>
<keyword evidence="5" id="KW-0694">RNA-binding</keyword>
<keyword evidence="10" id="KW-0175">Coiled coil</keyword>
<name>A0A6A4T005_SCOMX</name>
<gene>
    <name evidence="13" type="ORF">F2P81_007542</name>
</gene>
<accession>A0A6A4T005</accession>
<comment type="similarity">
    <text evidence="2 9">Belongs to the MICOS complex subunit Mic60 family.</text>
</comment>
<feature type="compositionally biased region" description="Basic and acidic residues" evidence="11">
    <location>
        <begin position="219"/>
        <end position="245"/>
    </location>
</feature>
<keyword evidence="3 9" id="KW-0812">Transmembrane</keyword>
<dbReference type="Gene3D" id="1.10.8.1120">
    <property type="entry name" value="Histone RNA hairpin-binding protein RNA-binding domain"/>
    <property type="match status" value="1"/>
</dbReference>
<feature type="compositionally biased region" description="Polar residues" evidence="11">
    <location>
        <begin position="558"/>
        <end position="569"/>
    </location>
</feature>
<comment type="subunit">
    <text evidence="9">Component of the mitochondrial contact site and cristae organizing system (MICOS) complex.</text>
</comment>
<keyword evidence="4 9" id="KW-0999">Mitochondrion inner membrane</keyword>
<evidence type="ECO:0000256" key="1">
    <source>
        <dbReference type="ARBA" id="ARBA00006151"/>
    </source>
</evidence>
<dbReference type="FunFam" id="1.10.8.1120:FF:000001">
    <property type="entry name" value="Histone RNA hairpin-binding protein-like"/>
    <property type="match status" value="1"/>
</dbReference>
<evidence type="ECO:0000256" key="4">
    <source>
        <dbReference type="ARBA" id="ARBA00022792"/>
    </source>
</evidence>
<feature type="compositionally biased region" description="Basic and acidic residues" evidence="11">
    <location>
        <begin position="274"/>
        <end position="285"/>
    </location>
</feature>
<evidence type="ECO:0000313" key="14">
    <source>
        <dbReference type="Proteomes" id="UP000438429"/>
    </source>
</evidence>
<dbReference type="GO" id="GO:0061617">
    <property type="term" value="C:MICOS complex"/>
    <property type="evidence" value="ECO:0007669"/>
    <property type="project" value="TreeGrafter"/>
</dbReference>
<evidence type="ECO:0000256" key="11">
    <source>
        <dbReference type="SAM" id="MobiDB-lite"/>
    </source>
</evidence>
<organism evidence="13 14">
    <name type="scientific">Scophthalmus maximus</name>
    <name type="common">Turbot</name>
    <name type="synonym">Psetta maxima</name>
    <dbReference type="NCBI Taxonomy" id="52904"/>
    <lineage>
        <taxon>Eukaryota</taxon>
        <taxon>Metazoa</taxon>
        <taxon>Chordata</taxon>
        <taxon>Craniata</taxon>
        <taxon>Vertebrata</taxon>
        <taxon>Euteleostomi</taxon>
        <taxon>Actinopterygii</taxon>
        <taxon>Neopterygii</taxon>
        <taxon>Teleostei</taxon>
        <taxon>Neoteleostei</taxon>
        <taxon>Acanthomorphata</taxon>
        <taxon>Carangaria</taxon>
        <taxon>Pleuronectiformes</taxon>
        <taxon>Pleuronectoidei</taxon>
        <taxon>Scophthalmidae</taxon>
        <taxon>Scophthalmus</taxon>
    </lineage>
</organism>
<comment type="similarity">
    <text evidence="1">Belongs to the SLBP family.</text>
</comment>
<dbReference type="Proteomes" id="UP000438429">
    <property type="component" value="Unassembled WGS sequence"/>
</dbReference>
<feature type="compositionally biased region" description="Basic and acidic residues" evidence="11">
    <location>
        <begin position="1128"/>
        <end position="1142"/>
    </location>
</feature>